<evidence type="ECO:0000256" key="3">
    <source>
        <dbReference type="ARBA" id="ARBA00023014"/>
    </source>
</evidence>
<proteinExistence type="predicted"/>
<evidence type="ECO:0000259" key="4">
    <source>
        <dbReference type="PROSITE" id="PS51918"/>
    </source>
</evidence>
<keyword evidence="3" id="KW-0411">Iron-sulfur</keyword>
<dbReference type="SUPFAM" id="SSF102114">
    <property type="entry name" value="Radical SAM enzymes"/>
    <property type="match status" value="1"/>
</dbReference>
<comment type="caution">
    <text evidence="5">The sequence shown here is derived from an EMBL/GenBank/DDBJ whole genome shotgun (WGS) entry which is preliminary data.</text>
</comment>
<dbReference type="InterPro" id="IPR058240">
    <property type="entry name" value="rSAM_sf"/>
</dbReference>
<dbReference type="OrthoDB" id="9785699at2"/>
<sequence length="415" mass="45865">MSRRRSIAVDPLEVFADEFAQDVARDPFVDDFGQADEAEEPVKLIEAVAPSYEAPSDVVPPAPRKGRGAVTNVAGRYERFAQERVDDGWQRAEDEEPRLRTTVAIDASRTVIARNQSPDVPFDRSINPYRGCEHGCVYCFARPTHAYLGLSPGLDFESRLFAKPDAPALLRKEMAAKGYTCQPIALGTNTDPYQPVERERKITRGILEVLAEHEHPVTIVTKSDLIVRDLDILGPMAAKGLASLSMSVTTLDRDLARLMEPRASTPEKRLAAIRACAAAGVPSGVLVAPIIPAVNDSEIEAILERAHGEGARHAAWVLLRLPLEIKDLVEEWLHTHFPDRAERVLSLVRQSRGGALYKAEWGKRMSGEGPYAHMISQRFRRTCQKLGLGRRMGGLDTSRFTVPAAVSRQMSLFEG</sequence>
<dbReference type="Proteomes" id="UP000198615">
    <property type="component" value="Unassembled WGS sequence"/>
</dbReference>
<keyword evidence="6" id="KW-1185">Reference proteome</keyword>
<keyword evidence="1" id="KW-0479">Metal-binding</keyword>
<dbReference type="InterPro" id="IPR007197">
    <property type="entry name" value="rSAM"/>
</dbReference>
<dbReference type="EMBL" id="FNBW01000010">
    <property type="protein sequence ID" value="SDG11601.1"/>
    <property type="molecule type" value="Genomic_DNA"/>
</dbReference>
<dbReference type="GO" id="GO:0046872">
    <property type="term" value="F:metal ion binding"/>
    <property type="evidence" value="ECO:0007669"/>
    <property type="project" value="UniProtKB-KW"/>
</dbReference>
<name>A0A8G2BJX5_9PROT</name>
<evidence type="ECO:0000256" key="2">
    <source>
        <dbReference type="ARBA" id="ARBA00023004"/>
    </source>
</evidence>
<dbReference type="GO" id="GO:0016829">
    <property type="term" value="F:lyase activity"/>
    <property type="evidence" value="ECO:0007669"/>
    <property type="project" value="UniProtKB-KW"/>
</dbReference>
<evidence type="ECO:0000256" key="1">
    <source>
        <dbReference type="ARBA" id="ARBA00022723"/>
    </source>
</evidence>
<reference evidence="5 6" key="1">
    <citation type="submission" date="2016-10" db="EMBL/GenBank/DDBJ databases">
        <authorList>
            <person name="Varghese N."/>
            <person name="Submissions S."/>
        </authorList>
    </citation>
    <scope>NUCLEOTIDE SEQUENCE [LARGE SCALE GENOMIC DNA]</scope>
    <source>
        <strain evidence="5 6">DSM 18839</strain>
    </source>
</reference>
<dbReference type="PANTHER" id="PTHR43432:SF3">
    <property type="entry name" value="SLR0285 PROTEIN"/>
    <property type="match status" value="1"/>
</dbReference>
<gene>
    <name evidence="5" type="ORF">SAMN05660686_03440</name>
</gene>
<feature type="domain" description="Radical SAM core" evidence="4">
    <location>
        <begin position="118"/>
        <end position="355"/>
    </location>
</feature>
<evidence type="ECO:0000313" key="5">
    <source>
        <dbReference type="EMBL" id="SDG11601.1"/>
    </source>
</evidence>
<keyword evidence="2" id="KW-0408">Iron</keyword>
<dbReference type="SFLD" id="SFLDG01084">
    <property type="entry name" value="Uncharacterised_Radical_SAM_Su"/>
    <property type="match status" value="1"/>
</dbReference>
<dbReference type="GO" id="GO:0051536">
    <property type="term" value="F:iron-sulfur cluster binding"/>
    <property type="evidence" value="ECO:0007669"/>
    <property type="project" value="UniProtKB-KW"/>
</dbReference>
<dbReference type="PROSITE" id="PS51918">
    <property type="entry name" value="RADICAL_SAM"/>
    <property type="match status" value="1"/>
</dbReference>
<dbReference type="InterPro" id="IPR040086">
    <property type="entry name" value="MJ0683-like"/>
</dbReference>
<organism evidence="5 6">
    <name type="scientific">Thalassobaculum litoreum DSM 18839</name>
    <dbReference type="NCBI Taxonomy" id="1123362"/>
    <lineage>
        <taxon>Bacteria</taxon>
        <taxon>Pseudomonadati</taxon>
        <taxon>Pseudomonadota</taxon>
        <taxon>Alphaproteobacteria</taxon>
        <taxon>Rhodospirillales</taxon>
        <taxon>Thalassobaculaceae</taxon>
        <taxon>Thalassobaculum</taxon>
    </lineage>
</organism>
<dbReference type="Pfam" id="PF04055">
    <property type="entry name" value="Radical_SAM"/>
    <property type="match status" value="1"/>
</dbReference>
<keyword evidence="5" id="KW-0456">Lyase</keyword>
<dbReference type="InterPro" id="IPR006638">
    <property type="entry name" value="Elp3/MiaA/NifB-like_rSAM"/>
</dbReference>
<dbReference type="SMART" id="SM00729">
    <property type="entry name" value="Elp3"/>
    <property type="match status" value="1"/>
</dbReference>
<accession>A0A8G2BJX5</accession>
<evidence type="ECO:0000313" key="6">
    <source>
        <dbReference type="Proteomes" id="UP000198615"/>
    </source>
</evidence>
<dbReference type="PANTHER" id="PTHR43432">
    <property type="entry name" value="SLR0285 PROTEIN"/>
    <property type="match status" value="1"/>
</dbReference>
<dbReference type="AlphaFoldDB" id="A0A8G2BJX5"/>
<dbReference type="RefSeq" id="WP_093152113.1">
    <property type="nucleotide sequence ID" value="NZ_FNBW01000010.1"/>
</dbReference>
<dbReference type="CDD" id="cd01335">
    <property type="entry name" value="Radical_SAM"/>
    <property type="match status" value="1"/>
</dbReference>
<protein>
    <submittedName>
        <fullName evidence="5">DNA repair photolyase</fullName>
    </submittedName>
</protein>
<dbReference type="Gene3D" id="3.80.30.30">
    <property type="match status" value="1"/>
</dbReference>
<dbReference type="NCBIfam" id="NF033668">
    <property type="entry name" value="rSAM_PA0069"/>
    <property type="match status" value="1"/>
</dbReference>
<dbReference type="SFLD" id="SFLDS00029">
    <property type="entry name" value="Radical_SAM"/>
    <property type="match status" value="1"/>
</dbReference>